<dbReference type="CDD" id="cd03257">
    <property type="entry name" value="ABC_NikE_OppD_transporters"/>
    <property type="match status" value="1"/>
</dbReference>
<keyword evidence="7" id="KW-1278">Translocase</keyword>
<dbReference type="RefSeq" id="WP_078693891.1">
    <property type="nucleotide sequence ID" value="NZ_FUWX01000009.1"/>
</dbReference>
<feature type="domain" description="ABC transporter" evidence="14">
    <location>
        <begin position="4"/>
        <end position="253"/>
    </location>
</feature>
<dbReference type="GO" id="GO:0015413">
    <property type="term" value="F:ABC-type nickel transporter activity"/>
    <property type="evidence" value="ECO:0007669"/>
    <property type="project" value="UniProtKB-EC"/>
</dbReference>
<evidence type="ECO:0000256" key="7">
    <source>
        <dbReference type="ARBA" id="ARBA00022967"/>
    </source>
</evidence>
<evidence type="ECO:0000256" key="4">
    <source>
        <dbReference type="ARBA" id="ARBA00022475"/>
    </source>
</evidence>
<dbReference type="EMBL" id="FUWX01000009">
    <property type="protein sequence ID" value="SJZ72462.1"/>
    <property type="molecule type" value="Genomic_DNA"/>
</dbReference>
<evidence type="ECO:0000259" key="14">
    <source>
        <dbReference type="PROSITE" id="PS50893"/>
    </source>
</evidence>
<comment type="catalytic activity">
    <reaction evidence="13">
        <text>Ni(2+)(out) + ATP + H2O = Ni(2+)(in) + ADP + phosphate + H(+)</text>
        <dbReference type="Rhea" id="RHEA:15557"/>
        <dbReference type="ChEBI" id="CHEBI:15377"/>
        <dbReference type="ChEBI" id="CHEBI:15378"/>
        <dbReference type="ChEBI" id="CHEBI:30616"/>
        <dbReference type="ChEBI" id="CHEBI:43474"/>
        <dbReference type="ChEBI" id="CHEBI:49786"/>
        <dbReference type="ChEBI" id="CHEBI:456216"/>
        <dbReference type="EC" id="7.2.2.11"/>
    </reaction>
    <physiologicalReaction direction="left-to-right" evidence="13">
        <dbReference type="Rhea" id="RHEA:15558"/>
    </physiologicalReaction>
</comment>
<dbReference type="InterPro" id="IPR027417">
    <property type="entry name" value="P-loop_NTPase"/>
</dbReference>
<dbReference type="InterPro" id="IPR013563">
    <property type="entry name" value="Oligopep_ABC_C"/>
</dbReference>
<dbReference type="InterPro" id="IPR050388">
    <property type="entry name" value="ABC_Ni/Peptide_Import"/>
</dbReference>
<keyword evidence="4" id="KW-1003">Cell membrane</keyword>
<keyword evidence="3" id="KW-0813">Transport</keyword>
<accession>A0A1T4MZP6</accession>
<keyword evidence="16" id="KW-1185">Reference proteome</keyword>
<dbReference type="GO" id="GO:0005524">
    <property type="term" value="F:ATP binding"/>
    <property type="evidence" value="ECO:0007669"/>
    <property type="project" value="UniProtKB-KW"/>
</dbReference>
<keyword evidence="8" id="KW-0406">Ion transport</keyword>
<keyword evidence="9" id="KW-0472">Membrane</keyword>
<evidence type="ECO:0000256" key="1">
    <source>
        <dbReference type="ARBA" id="ARBA00004202"/>
    </source>
</evidence>
<dbReference type="GO" id="GO:0005886">
    <property type="term" value="C:plasma membrane"/>
    <property type="evidence" value="ECO:0007669"/>
    <property type="project" value="UniProtKB-SubCell"/>
</dbReference>
<evidence type="ECO:0000256" key="8">
    <source>
        <dbReference type="ARBA" id="ARBA00023065"/>
    </source>
</evidence>
<dbReference type="Proteomes" id="UP000191153">
    <property type="component" value="Unassembled WGS sequence"/>
</dbReference>
<evidence type="ECO:0000256" key="10">
    <source>
        <dbReference type="ARBA" id="ARBA00038669"/>
    </source>
</evidence>
<dbReference type="OrthoDB" id="9802772at2"/>
<dbReference type="Gene3D" id="3.40.50.300">
    <property type="entry name" value="P-loop containing nucleotide triphosphate hydrolases"/>
    <property type="match status" value="1"/>
</dbReference>
<dbReference type="NCBIfam" id="TIGR01727">
    <property type="entry name" value="oligo_HPY"/>
    <property type="match status" value="1"/>
</dbReference>
<evidence type="ECO:0000256" key="13">
    <source>
        <dbReference type="ARBA" id="ARBA00048610"/>
    </source>
</evidence>
<keyword evidence="6 15" id="KW-0067">ATP-binding</keyword>
<evidence type="ECO:0000256" key="5">
    <source>
        <dbReference type="ARBA" id="ARBA00022741"/>
    </source>
</evidence>
<keyword evidence="5" id="KW-0547">Nucleotide-binding</keyword>
<proteinExistence type="inferred from homology"/>
<comment type="similarity">
    <text evidence="2">Belongs to the ABC transporter superfamily.</text>
</comment>
<dbReference type="GO" id="GO:0015833">
    <property type="term" value="P:peptide transport"/>
    <property type="evidence" value="ECO:0007669"/>
    <property type="project" value="InterPro"/>
</dbReference>
<name>A0A1T4MZP6_9FUSO</name>
<protein>
    <recommendedName>
        <fullName evidence="12">Nickel import system ATP-binding protein NikD</fullName>
        <ecNumber evidence="11">7.2.2.11</ecNumber>
    </recommendedName>
</protein>
<dbReference type="InterPro" id="IPR003439">
    <property type="entry name" value="ABC_transporter-like_ATP-bd"/>
</dbReference>
<evidence type="ECO:0000313" key="16">
    <source>
        <dbReference type="Proteomes" id="UP000191153"/>
    </source>
</evidence>
<evidence type="ECO:0000256" key="3">
    <source>
        <dbReference type="ARBA" id="ARBA00022448"/>
    </source>
</evidence>
<dbReference type="SUPFAM" id="SSF52540">
    <property type="entry name" value="P-loop containing nucleoside triphosphate hydrolases"/>
    <property type="match status" value="1"/>
</dbReference>
<evidence type="ECO:0000256" key="11">
    <source>
        <dbReference type="ARBA" id="ARBA00039098"/>
    </source>
</evidence>
<dbReference type="PROSITE" id="PS50893">
    <property type="entry name" value="ABC_TRANSPORTER_2"/>
    <property type="match status" value="1"/>
</dbReference>
<evidence type="ECO:0000256" key="9">
    <source>
        <dbReference type="ARBA" id="ARBA00023136"/>
    </source>
</evidence>
<comment type="subunit">
    <text evidence="10">The complex is composed of two ATP-binding proteins (NikD and NikE), two transmembrane proteins (NikB and NikC) and a solute-binding protein (NikA).</text>
</comment>
<dbReference type="InterPro" id="IPR003593">
    <property type="entry name" value="AAA+_ATPase"/>
</dbReference>
<organism evidence="15 16">
    <name type="scientific">Cetobacterium ceti</name>
    <dbReference type="NCBI Taxonomy" id="180163"/>
    <lineage>
        <taxon>Bacteria</taxon>
        <taxon>Fusobacteriati</taxon>
        <taxon>Fusobacteriota</taxon>
        <taxon>Fusobacteriia</taxon>
        <taxon>Fusobacteriales</taxon>
        <taxon>Fusobacteriaceae</taxon>
        <taxon>Cetobacterium</taxon>
    </lineage>
</organism>
<dbReference type="STRING" id="180163.SAMN02745174_01398"/>
<comment type="subcellular location">
    <subcellularLocation>
        <location evidence="1">Cell membrane</location>
        <topology evidence="1">Peripheral membrane protein</topology>
    </subcellularLocation>
</comment>
<evidence type="ECO:0000256" key="12">
    <source>
        <dbReference type="ARBA" id="ARBA00044143"/>
    </source>
</evidence>
<dbReference type="Pfam" id="PF08352">
    <property type="entry name" value="oligo_HPY"/>
    <property type="match status" value="1"/>
</dbReference>
<reference evidence="15 16" key="1">
    <citation type="submission" date="2017-02" db="EMBL/GenBank/DDBJ databases">
        <authorList>
            <person name="Peterson S.W."/>
        </authorList>
    </citation>
    <scope>NUCLEOTIDE SEQUENCE [LARGE SCALE GENOMIC DNA]</scope>
    <source>
        <strain evidence="15 16">ATCC 700028</strain>
    </source>
</reference>
<dbReference type="SMART" id="SM00382">
    <property type="entry name" value="AAA"/>
    <property type="match status" value="1"/>
</dbReference>
<dbReference type="Pfam" id="PF00005">
    <property type="entry name" value="ABC_tran"/>
    <property type="match status" value="1"/>
</dbReference>
<sequence>MELLKVENLAIEEISKVKRIVVDEINFTVNRGETVGIVGESGSGKTVTAMSILRLLSDDLKISTGKIFFQGEDISKYSEKDMEKLLGNDLSVVFQNPISSLNPLMKVGKQIGEVIEKHRGIKGNELKNMVYEILKDVGFPDYEDVYIKYPHELSGGQGQRIGIAMAIANSPKLIIADEPTTALDKNVQEQILLLLKNIQKKYNSAIIFISHDLGVIRRITDRAVVMYFGQIVEIGKTEEIFNNPKHPYTKGLLDSLPENFRRGERIKVMKGTIPSIDDKIEGCYFSPRCSHKLPICKCERIKLETLGNRIIRCINPLKEGQHEEK</sequence>
<gene>
    <name evidence="15" type="ORF">SAMN02745174_01398</name>
</gene>
<dbReference type="FunFam" id="3.40.50.300:FF:000016">
    <property type="entry name" value="Oligopeptide ABC transporter ATP-binding component"/>
    <property type="match status" value="1"/>
</dbReference>
<dbReference type="PANTHER" id="PTHR43297">
    <property type="entry name" value="OLIGOPEPTIDE TRANSPORT ATP-BINDING PROTEIN APPD"/>
    <property type="match status" value="1"/>
</dbReference>
<evidence type="ECO:0000256" key="2">
    <source>
        <dbReference type="ARBA" id="ARBA00005417"/>
    </source>
</evidence>
<dbReference type="PANTHER" id="PTHR43297:SF13">
    <property type="entry name" value="NICKEL ABC TRANSPORTER, ATP-BINDING PROTEIN"/>
    <property type="match status" value="1"/>
</dbReference>
<evidence type="ECO:0000256" key="6">
    <source>
        <dbReference type="ARBA" id="ARBA00022840"/>
    </source>
</evidence>
<evidence type="ECO:0000313" key="15">
    <source>
        <dbReference type="EMBL" id="SJZ72462.1"/>
    </source>
</evidence>
<dbReference type="EC" id="7.2.2.11" evidence="11"/>
<dbReference type="AlphaFoldDB" id="A0A1T4MZP6"/>
<dbReference type="GO" id="GO:0016887">
    <property type="term" value="F:ATP hydrolysis activity"/>
    <property type="evidence" value="ECO:0007669"/>
    <property type="project" value="InterPro"/>
</dbReference>